<dbReference type="HOGENOM" id="CLU_3414651_0_0_11"/>
<dbReference type="KEGG" id="cva:CVAR_2878"/>
<name>G0HH69_CORVD</name>
<dbReference type="EMBL" id="CP002917">
    <property type="protein sequence ID" value="AEK38219.1"/>
    <property type="molecule type" value="Genomic_DNA"/>
</dbReference>
<proteinExistence type="predicted"/>
<dbReference type="Proteomes" id="UP000006659">
    <property type="component" value="Chromosome"/>
</dbReference>
<organism evidence="1 2">
    <name type="scientific">Corynebacterium variabile (strain DSM 44702 / CIP 107183 / JCM 12073 / NCIMB 30131)</name>
    <name type="common">Corynebacterium mooreparkense</name>
    <dbReference type="NCBI Taxonomy" id="858619"/>
    <lineage>
        <taxon>Bacteria</taxon>
        <taxon>Bacillati</taxon>
        <taxon>Actinomycetota</taxon>
        <taxon>Actinomycetes</taxon>
        <taxon>Mycobacteriales</taxon>
        <taxon>Corynebacteriaceae</taxon>
        <taxon>Corynebacterium</taxon>
    </lineage>
</organism>
<evidence type="ECO:0000313" key="2">
    <source>
        <dbReference type="Proteomes" id="UP000006659"/>
    </source>
</evidence>
<dbReference type="AlphaFoldDB" id="G0HH69"/>
<reference evidence="1 2" key="1">
    <citation type="journal article" date="2011" name="BMC Genomics">
        <title>Complete genome sequence of Corynebacterium variabile DSM 44702 isolated from the surface of smear-ripened cheeses and insights into cheese ripening and flavor generation.</title>
        <authorList>
            <person name="Schroeder J."/>
            <person name="Maus I."/>
            <person name="Trost E."/>
            <person name="Tauch A."/>
        </authorList>
    </citation>
    <scope>NUCLEOTIDE SEQUENCE [LARGE SCALE GENOMIC DNA]</scope>
    <source>
        <strain evidence="2">DSM 44702 / JCM 12073 / NCIMB 30131</strain>
    </source>
</reference>
<gene>
    <name evidence="1" type="ordered locus">CVAR_2878</name>
</gene>
<accession>G0HH69</accession>
<protein>
    <submittedName>
        <fullName evidence="1">Uncharacterized protein</fullName>
    </submittedName>
</protein>
<evidence type="ECO:0000313" key="1">
    <source>
        <dbReference type="EMBL" id="AEK38219.1"/>
    </source>
</evidence>
<sequence length="27" mass="2972">MGLTARELSFTDPLSGEPRHFVSSYSS</sequence>